<name>A0A9Q1BKR1_HOLLE</name>
<dbReference type="AlphaFoldDB" id="A0A9Q1BKR1"/>
<evidence type="ECO:0000313" key="1">
    <source>
        <dbReference type="EMBL" id="KAJ8028403.1"/>
    </source>
</evidence>
<gene>
    <name evidence="1" type="ORF">HOLleu_30623</name>
</gene>
<comment type="caution">
    <text evidence="1">The sequence shown here is derived from an EMBL/GenBank/DDBJ whole genome shotgun (WGS) entry which is preliminary data.</text>
</comment>
<sequence length="102" mass="11713">MVLCITISVCFNFPGEQQNGDFKENSKSCHILCKTNAHVQILLRNCNETWVDRGYTILFLSLLIPPILEFILRPSKTFKADNFSIHRIYSVTSVAHFKSVHL</sequence>
<accession>A0A9Q1BKR1</accession>
<reference evidence="1" key="1">
    <citation type="submission" date="2021-10" db="EMBL/GenBank/DDBJ databases">
        <title>Tropical sea cucumber genome reveals ecological adaptation and Cuvierian tubules defense mechanism.</title>
        <authorList>
            <person name="Chen T."/>
        </authorList>
    </citation>
    <scope>NUCLEOTIDE SEQUENCE</scope>
    <source>
        <strain evidence="1">Nanhai2018</strain>
        <tissue evidence="1">Muscle</tissue>
    </source>
</reference>
<organism evidence="1 2">
    <name type="scientific">Holothuria leucospilota</name>
    <name type="common">Black long sea cucumber</name>
    <name type="synonym">Mertensiothuria leucospilota</name>
    <dbReference type="NCBI Taxonomy" id="206669"/>
    <lineage>
        <taxon>Eukaryota</taxon>
        <taxon>Metazoa</taxon>
        <taxon>Echinodermata</taxon>
        <taxon>Eleutherozoa</taxon>
        <taxon>Echinozoa</taxon>
        <taxon>Holothuroidea</taxon>
        <taxon>Aspidochirotacea</taxon>
        <taxon>Aspidochirotida</taxon>
        <taxon>Holothuriidae</taxon>
        <taxon>Holothuria</taxon>
    </lineage>
</organism>
<keyword evidence="2" id="KW-1185">Reference proteome</keyword>
<dbReference type="EMBL" id="JAIZAY010000015">
    <property type="protein sequence ID" value="KAJ8028403.1"/>
    <property type="molecule type" value="Genomic_DNA"/>
</dbReference>
<dbReference type="Proteomes" id="UP001152320">
    <property type="component" value="Chromosome 15"/>
</dbReference>
<proteinExistence type="predicted"/>
<protein>
    <submittedName>
        <fullName evidence="1">Uncharacterized protein</fullName>
    </submittedName>
</protein>
<evidence type="ECO:0000313" key="2">
    <source>
        <dbReference type="Proteomes" id="UP001152320"/>
    </source>
</evidence>